<name>A0ABT0PEM6_9GAMM</name>
<sequence>MKYIQRKRKQRGAALIVAMVLLLLLTLLGTDGIQHSMLDMYLSKGFRDQNHAFQSAETGLRLAEEILESSTTQDAATTSLTANNIFVESGFVDYHSSDYWNDKPSYGSEYPVKVVVQYWRFIADSLAVGNGNPSGLTYYRITARGSDPAYERYLNDGNNEDYKKNRSLAVLQSIYAVRHTN</sequence>
<evidence type="ECO:0000313" key="2">
    <source>
        <dbReference type="EMBL" id="MCL6269486.1"/>
    </source>
</evidence>
<protein>
    <submittedName>
        <fullName evidence="2">PilX N-terminal domain-containing pilus assembly protein</fullName>
    </submittedName>
</protein>
<organism evidence="2 3">
    <name type="scientific">Parendozoicomonas callyspongiae</name>
    <dbReference type="NCBI Taxonomy" id="2942213"/>
    <lineage>
        <taxon>Bacteria</taxon>
        <taxon>Pseudomonadati</taxon>
        <taxon>Pseudomonadota</taxon>
        <taxon>Gammaproteobacteria</taxon>
        <taxon>Oceanospirillales</taxon>
        <taxon>Endozoicomonadaceae</taxon>
        <taxon>Parendozoicomonas</taxon>
    </lineage>
</organism>
<proteinExistence type="predicted"/>
<gene>
    <name evidence="2" type="ORF">M3P05_05970</name>
</gene>
<dbReference type="Pfam" id="PF14341">
    <property type="entry name" value="PilX_N"/>
    <property type="match status" value="1"/>
</dbReference>
<dbReference type="EMBL" id="JAMFLX010000006">
    <property type="protein sequence ID" value="MCL6269486.1"/>
    <property type="molecule type" value="Genomic_DNA"/>
</dbReference>
<reference evidence="2 3" key="1">
    <citation type="submission" date="2022-05" db="EMBL/GenBank/DDBJ databases">
        <authorList>
            <person name="Park J.-S."/>
        </authorList>
    </citation>
    <scope>NUCLEOTIDE SEQUENCE [LARGE SCALE GENOMIC DNA]</scope>
    <source>
        <strain evidence="2 3">2012CJ34-2</strain>
    </source>
</reference>
<dbReference type="InterPro" id="IPR025746">
    <property type="entry name" value="PilX_N_dom"/>
</dbReference>
<evidence type="ECO:0000313" key="3">
    <source>
        <dbReference type="Proteomes" id="UP001203338"/>
    </source>
</evidence>
<dbReference type="Proteomes" id="UP001203338">
    <property type="component" value="Unassembled WGS sequence"/>
</dbReference>
<evidence type="ECO:0000259" key="1">
    <source>
        <dbReference type="Pfam" id="PF14341"/>
    </source>
</evidence>
<accession>A0ABT0PEM6</accession>
<dbReference type="RefSeq" id="WP_249698516.1">
    <property type="nucleotide sequence ID" value="NZ_JAMFLX010000006.1"/>
</dbReference>
<keyword evidence="3" id="KW-1185">Reference proteome</keyword>
<feature type="domain" description="Type 4 fimbrial biogenesis protein PilX N-terminal" evidence="1">
    <location>
        <begin position="11"/>
        <end position="61"/>
    </location>
</feature>
<comment type="caution">
    <text evidence="2">The sequence shown here is derived from an EMBL/GenBank/DDBJ whole genome shotgun (WGS) entry which is preliminary data.</text>
</comment>